<reference evidence="2" key="1">
    <citation type="submission" date="2022-07" db="EMBL/GenBank/DDBJ databases">
        <title>Genome Sequence of Agrocybe chaxingu.</title>
        <authorList>
            <person name="Buettner E."/>
        </authorList>
    </citation>
    <scope>NUCLEOTIDE SEQUENCE</scope>
    <source>
        <strain evidence="2">MP-N11</strain>
    </source>
</reference>
<evidence type="ECO:0000313" key="3">
    <source>
        <dbReference type="Proteomes" id="UP001148786"/>
    </source>
</evidence>
<sequence length="474" mass="54000">MKLGWVPNVQRHVIKQVVHNVLEADVWWGDDGEEEGGDDEDGDVEDDGSLGQKKKGKKGEDEDDDKKKRREGRNVVPKPIIEEDCVDCYKWAFGDFQDELLYTSSSLPSWKGLNMYIHEFEFGLSGFYDKPDIDFESFNPLVRALHGPHHGVKSLILLHFDCSHTSSSLSVAISDLVHSPHLDSVDLTGCTIPITFFSGTRIKHLRICYTETADPKFNQTPKRKKSAKSRPSYPALESLHTDFSFTLLLQGPNSLTRNLKKLYIVVEDEKSIGKAIPIMKLASLEEITAELFVLSYKSLNPSLWPIQLSPSNQLRKLKVHFPFMAGDYSQIGNERTFDAFFFMMSGLRTPMPHLASIELDMNFEETFRNRRSDFMLPMMQDPRWHELDTRLFSSHRLLPCLLTVKVRMLAEIHPGRFDVEEYRKNAAEQLPGMLPALHQLVSDGGVEIHKEIGGYAEESNEESDKESYEESDSG</sequence>
<dbReference type="OrthoDB" id="10390427at2759"/>
<feature type="compositionally biased region" description="Acidic residues" evidence="1">
    <location>
        <begin position="458"/>
        <end position="474"/>
    </location>
</feature>
<feature type="region of interest" description="Disordered" evidence="1">
    <location>
        <begin position="29"/>
        <end position="74"/>
    </location>
</feature>
<evidence type="ECO:0000256" key="1">
    <source>
        <dbReference type="SAM" id="MobiDB-lite"/>
    </source>
</evidence>
<protein>
    <submittedName>
        <fullName evidence="2">Uncharacterized protein</fullName>
    </submittedName>
</protein>
<comment type="caution">
    <text evidence="2">The sequence shown here is derived from an EMBL/GenBank/DDBJ whole genome shotgun (WGS) entry which is preliminary data.</text>
</comment>
<feature type="compositionally biased region" description="Acidic residues" evidence="1">
    <location>
        <begin position="29"/>
        <end position="48"/>
    </location>
</feature>
<gene>
    <name evidence="2" type="ORF">NLJ89_g4434</name>
</gene>
<proteinExistence type="predicted"/>
<dbReference type="Proteomes" id="UP001148786">
    <property type="component" value="Unassembled WGS sequence"/>
</dbReference>
<keyword evidence="3" id="KW-1185">Reference proteome</keyword>
<feature type="region of interest" description="Disordered" evidence="1">
    <location>
        <begin position="451"/>
        <end position="474"/>
    </location>
</feature>
<accession>A0A9W8K3B7</accession>
<name>A0A9W8K3B7_9AGAR</name>
<organism evidence="2 3">
    <name type="scientific">Agrocybe chaxingu</name>
    <dbReference type="NCBI Taxonomy" id="84603"/>
    <lineage>
        <taxon>Eukaryota</taxon>
        <taxon>Fungi</taxon>
        <taxon>Dikarya</taxon>
        <taxon>Basidiomycota</taxon>
        <taxon>Agaricomycotina</taxon>
        <taxon>Agaricomycetes</taxon>
        <taxon>Agaricomycetidae</taxon>
        <taxon>Agaricales</taxon>
        <taxon>Agaricineae</taxon>
        <taxon>Strophariaceae</taxon>
        <taxon>Agrocybe</taxon>
    </lineage>
</organism>
<dbReference type="AlphaFoldDB" id="A0A9W8K3B7"/>
<dbReference type="EMBL" id="JANKHO010000365">
    <property type="protein sequence ID" value="KAJ3510871.1"/>
    <property type="molecule type" value="Genomic_DNA"/>
</dbReference>
<evidence type="ECO:0000313" key="2">
    <source>
        <dbReference type="EMBL" id="KAJ3510871.1"/>
    </source>
</evidence>